<evidence type="ECO:0000259" key="7">
    <source>
        <dbReference type="Pfam" id="PF00156"/>
    </source>
</evidence>
<dbReference type="InterPro" id="IPR000836">
    <property type="entry name" value="PRTase_dom"/>
</dbReference>
<dbReference type="HAMAP" id="MF_01208">
    <property type="entry name" value="PyrE"/>
    <property type="match status" value="1"/>
</dbReference>
<dbReference type="Gene3D" id="3.40.50.2020">
    <property type="match status" value="1"/>
</dbReference>
<keyword evidence="6" id="KW-0460">Magnesium</keyword>
<dbReference type="GO" id="GO:0000287">
    <property type="term" value="F:magnesium ion binding"/>
    <property type="evidence" value="ECO:0007669"/>
    <property type="project" value="UniProtKB-UniRule"/>
</dbReference>
<keyword evidence="3 6" id="KW-0328">Glycosyltransferase</keyword>
<dbReference type="InterPro" id="IPR029057">
    <property type="entry name" value="PRTase-like"/>
</dbReference>
<dbReference type="GO" id="GO:0004588">
    <property type="term" value="F:orotate phosphoribosyltransferase activity"/>
    <property type="evidence" value="ECO:0007669"/>
    <property type="project" value="UniProtKB-UniRule"/>
</dbReference>
<dbReference type="RefSeq" id="WP_286137128.1">
    <property type="nucleotide sequence ID" value="NZ_BRPL01000004.1"/>
</dbReference>
<organism evidence="8 9">
    <name type="scientific">Philodulcilactobacillus myokoensis</name>
    <dbReference type="NCBI Taxonomy" id="2929573"/>
    <lineage>
        <taxon>Bacteria</taxon>
        <taxon>Bacillati</taxon>
        <taxon>Bacillota</taxon>
        <taxon>Bacilli</taxon>
        <taxon>Lactobacillales</taxon>
        <taxon>Lactobacillaceae</taxon>
        <taxon>Philodulcilactobacillus</taxon>
    </lineage>
</organism>
<feature type="binding site" evidence="6">
    <location>
        <position position="101"/>
    </location>
    <ligand>
        <name>5-phospho-alpha-D-ribose 1-diphosphate</name>
        <dbReference type="ChEBI" id="CHEBI:58017"/>
        <note>ligand shared between dimeric partners</note>
    </ligand>
</feature>
<evidence type="ECO:0000256" key="4">
    <source>
        <dbReference type="ARBA" id="ARBA00022679"/>
    </source>
</evidence>
<dbReference type="AlphaFoldDB" id="A0A9W6B2C5"/>
<dbReference type="SUPFAM" id="SSF53271">
    <property type="entry name" value="PRTase-like"/>
    <property type="match status" value="1"/>
</dbReference>
<comment type="caution">
    <text evidence="8">The sequence shown here is derived from an EMBL/GenBank/DDBJ whole genome shotgun (WGS) entry which is preliminary data.</text>
</comment>
<evidence type="ECO:0000256" key="6">
    <source>
        <dbReference type="HAMAP-Rule" id="MF_01208"/>
    </source>
</evidence>
<comment type="pathway">
    <text evidence="1 6">Pyrimidine metabolism; UMP biosynthesis via de novo pathway; UMP from orotate: step 1/2.</text>
</comment>
<comment type="cofactor">
    <cofactor evidence="6">
        <name>Mg(2+)</name>
        <dbReference type="ChEBI" id="CHEBI:18420"/>
    </cofactor>
</comment>
<evidence type="ECO:0000313" key="8">
    <source>
        <dbReference type="EMBL" id="GLB47592.1"/>
    </source>
</evidence>
<evidence type="ECO:0000313" key="9">
    <source>
        <dbReference type="Proteomes" id="UP001144204"/>
    </source>
</evidence>
<feature type="binding site" evidence="6">
    <location>
        <position position="125"/>
    </location>
    <ligand>
        <name>orotate</name>
        <dbReference type="ChEBI" id="CHEBI:30839"/>
    </ligand>
</feature>
<proteinExistence type="inferred from homology"/>
<comment type="subunit">
    <text evidence="6">Homodimer.</text>
</comment>
<evidence type="ECO:0000256" key="5">
    <source>
        <dbReference type="ARBA" id="ARBA00022975"/>
    </source>
</evidence>
<reference evidence="8" key="2">
    <citation type="journal article" date="2023" name="PLoS ONE">
        <title>Philodulcilactobacillus myokoensis gen. nov., sp. nov., a fructophilic, acidophilic, and agar-phobic lactic acid bacterium isolated from fermented vegetable extracts.</title>
        <authorList>
            <person name="Kouya T."/>
            <person name="Ishiyama Y."/>
            <person name="Ohashi S."/>
            <person name="Kumakubo R."/>
            <person name="Yamazaki T."/>
            <person name="Otaki T."/>
        </authorList>
    </citation>
    <scope>NUCLEOTIDE SEQUENCE</scope>
    <source>
        <strain evidence="8">WR16-4</strain>
    </source>
</reference>
<name>A0A9W6B2C5_9LACO</name>
<keyword evidence="5 6" id="KW-0665">Pyrimidine biosynthesis</keyword>
<dbReference type="GO" id="GO:0044205">
    <property type="term" value="P:'de novo' UMP biosynthetic process"/>
    <property type="evidence" value="ECO:0007669"/>
    <property type="project" value="UniProtKB-UniRule"/>
</dbReference>
<comment type="similarity">
    <text evidence="6">Belongs to the purine/pyrimidine phosphoribosyltransferase family. PyrE subfamily.</text>
</comment>
<comment type="caution">
    <text evidence="6">Lacks conserved residue(s) required for the propagation of feature annotation.</text>
</comment>
<keyword evidence="4 6" id="KW-0808">Transferase</keyword>
<dbReference type="Pfam" id="PF00156">
    <property type="entry name" value="Pribosyltran"/>
    <property type="match status" value="1"/>
</dbReference>
<gene>
    <name evidence="6 8" type="primary">pyrE</name>
    <name evidence="8" type="ORF">WR164_15710</name>
</gene>
<feature type="domain" description="Phosphoribosyltransferase" evidence="7">
    <location>
        <begin position="68"/>
        <end position="166"/>
    </location>
</feature>
<dbReference type="InterPro" id="IPR004467">
    <property type="entry name" value="Or_phspho_trans_dom"/>
</dbReference>
<dbReference type="PANTHER" id="PTHR19278">
    <property type="entry name" value="OROTATE PHOSPHORIBOSYLTRANSFERASE"/>
    <property type="match status" value="1"/>
</dbReference>
<sequence>MNNKQVAEQLLKIHAVLLSPKKPFQWASGIKSPIYTDNRKTIGYPKVRDTIANTLVKLIKTKYPDVNAIGGVATAGVPHAAIVADKMKLPMIYVRSHPKDHGTGKQIEGHLPENAKVVLIDDLISTGKSVLNATKAVKKAGIDVLGVAAIFSYQLQDSEKNFKAADVKFDTVTNYSTLIQLASDQGFVDKEELALLKKWRQNPWNWN</sequence>
<reference evidence="8" key="1">
    <citation type="submission" date="2022-07" db="EMBL/GenBank/DDBJ databases">
        <authorList>
            <person name="Kouya T."/>
            <person name="Ishiyama Y."/>
        </authorList>
    </citation>
    <scope>NUCLEOTIDE SEQUENCE</scope>
    <source>
        <strain evidence="8">WR16-4</strain>
    </source>
</reference>
<dbReference type="InterPro" id="IPR023031">
    <property type="entry name" value="OPRT"/>
</dbReference>
<dbReference type="PANTHER" id="PTHR19278:SF9">
    <property type="entry name" value="URIDINE 5'-MONOPHOSPHATE SYNTHASE"/>
    <property type="match status" value="1"/>
</dbReference>
<evidence type="ECO:0000256" key="1">
    <source>
        <dbReference type="ARBA" id="ARBA00004889"/>
    </source>
</evidence>
<evidence type="ECO:0000256" key="2">
    <source>
        <dbReference type="ARBA" id="ARBA00011971"/>
    </source>
</evidence>
<dbReference type="EC" id="2.4.2.10" evidence="2 6"/>
<accession>A0A9W6B2C5</accession>
<comment type="catalytic activity">
    <reaction evidence="6">
        <text>orotidine 5'-phosphate + diphosphate = orotate + 5-phospho-alpha-D-ribose 1-diphosphate</text>
        <dbReference type="Rhea" id="RHEA:10380"/>
        <dbReference type="ChEBI" id="CHEBI:30839"/>
        <dbReference type="ChEBI" id="CHEBI:33019"/>
        <dbReference type="ChEBI" id="CHEBI:57538"/>
        <dbReference type="ChEBI" id="CHEBI:58017"/>
        <dbReference type="EC" id="2.4.2.10"/>
    </reaction>
</comment>
<feature type="binding site" description="in other chain" evidence="6">
    <location>
        <begin position="121"/>
        <end position="129"/>
    </location>
    <ligand>
        <name>5-phospho-alpha-D-ribose 1-diphosphate</name>
        <dbReference type="ChEBI" id="CHEBI:58017"/>
        <note>ligand shared between dimeric partners</note>
    </ligand>
</feature>
<evidence type="ECO:0000256" key="3">
    <source>
        <dbReference type="ARBA" id="ARBA00022676"/>
    </source>
</evidence>
<keyword evidence="9" id="KW-1185">Reference proteome</keyword>
<feature type="binding site" evidence="6">
    <location>
        <position position="95"/>
    </location>
    <ligand>
        <name>5-phospho-alpha-D-ribose 1-diphosphate</name>
        <dbReference type="ChEBI" id="CHEBI:58017"/>
        <note>ligand shared between dimeric partners</note>
    </ligand>
</feature>
<dbReference type="NCBIfam" id="TIGR00336">
    <property type="entry name" value="pyrE"/>
    <property type="match status" value="1"/>
</dbReference>
<dbReference type="CDD" id="cd06223">
    <property type="entry name" value="PRTases_typeI"/>
    <property type="match status" value="1"/>
</dbReference>
<feature type="binding site" evidence="6">
    <location>
        <position position="99"/>
    </location>
    <ligand>
        <name>5-phospho-alpha-D-ribose 1-diphosphate</name>
        <dbReference type="ChEBI" id="CHEBI:58017"/>
        <note>ligand shared between dimeric partners</note>
    </ligand>
</feature>
<comment type="function">
    <text evidence="6">Catalyzes the transfer of a ribosyl phosphate group from 5-phosphoribose 1-diphosphate to orotate, leading to the formation of orotidine monophosphate (OMP).</text>
</comment>
<protein>
    <recommendedName>
        <fullName evidence="2 6">Orotate phosphoribosyltransferase</fullName>
        <shortName evidence="6">OPRT</shortName>
        <shortName evidence="6">OPRTase</shortName>
        <ecNumber evidence="2 6">2.4.2.10</ecNumber>
    </recommendedName>
</protein>
<dbReference type="GO" id="GO:0019856">
    <property type="term" value="P:pyrimidine nucleobase biosynthetic process"/>
    <property type="evidence" value="ECO:0007669"/>
    <property type="project" value="TreeGrafter"/>
</dbReference>
<dbReference type="EMBL" id="BRPL01000004">
    <property type="protein sequence ID" value="GLB47592.1"/>
    <property type="molecule type" value="Genomic_DNA"/>
</dbReference>
<dbReference type="Proteomes" id="UP001144204">
    <property type="component" value="Unassembled WGS sequence"/>
</dbReference>